<evidence type="ECO:0000256" key="1">
    <source>
        <dbReference type="SAM" id="MobiDB-lite"/>
    </source>
</evidence>
<accession>A0A3M6V479</accession>
<keyword evidence="3" id="KW-1185">Reference proteome</keyword>
<gene>
    <name evidence="2" type="ORF">pdam_00021117</name>
</gene>
<reference evidence="2 3" key="1">
    <citation type="journal article" date="2018" name="Sci. Rep.">
        <title>Comparative analysis of the Pocillopora damicornis genome highlights role of immune system in coral evolution.</title>
        <authorList>
            <person name="Cunning R."/>
            <person name="Bay R.A."/>
            <person name="Gillette P."/>
            <person name="Baker A.C."/>
            <person name="Traylor-Knowles N."/>
        </authorList>
    </citation>
    <scope>NUCLEOTIDE SEQUENCE [LARGE SCALE GENOMIC DNA]</scope>
    <source>
        <strain evidence="2">RSMAS</strain>
        <tissue evidence="2">Whole animal</tissue>
    </source>
</reference>
<name>A0A3M6V479_POCDA</name>
<evidence type="ECO:0000313" key="2">
    <source>
        <dbReference type="EMBL" id="RMX60660.1"/>
    </source>
</evidence>
<sequence length="104" mass="11292">MSSNGISRQAYRAAVQTGTEIEWHCDSCAVEWSSLLGEPAAASSRLENIDSWESHLEQGSTVATQLQFIHVNSNSIHPPTIEISWGSHQSEGSTVGHDSLIQTD</sequence>
<evidence type="ECO:0000313" key="3">
    <source>
        <dbReference type="Proteomes" id="UP000275408"/>
    </source>
</evidence>
<dbReference type="EMBL" id="RCHS01000131">
    <property type="protein sequence ID" value="RMX60660.1"/>
    <property type="molecule type" value="Genomic_DNA"/>
</dbReference>
<dbReference type="AlphaFoldDB" id="A0A3M6V479"/>
<comment type="caution">
    <text evidence="2">The sequence shown here is derived from an EMBL/GenBank/DDBJ whole genome shotgun (WGS) entry which is preliminary data.</text>
</comment>
<feature type="region of interest" description="Disordered" evidence="1">
    <location>
        <begin position="82"/>
        <end position="104"/>
    </location>
</feature>
<proteinExistence type="predicted"/>
<organism evidence="2 3">
    <name type="scientific">Pocillopora damicornis</name>
    <name type="common">Cauliflower coral</name>
    <name type="synonym">Millepora damicornis</name>
    <dbReference type="NCBI Taxonomy" id="46731"/>
    <lineage>
        <taxon>Eukaryota</taxon>
        <taxon>Metazoa</taxon>
        <taxon>Cnidaria</taxon>
        <taxon>Anthozoa</taxon>
        <taxon>Hexacorallia</taxon>
        <taxon>Scleractinia</taxon>
        <taxon>Astrocoeniina</taxon>
        <taxon>Pocilloporidae</taxon>
        <taxon>Pocillopora</taxon>
    </lineage>
</organism>
<dbReference type="Proteomes" id="UP000275408">
    <property type="component" value="Unassembled WGS sequence"/>
</dbReference>
<protein>
    <submittedName>
        <fullName evidence="2">Uncharacterized protein</fullName>
    </submittedName>
</protein>